<dbReference type="InterPro" id="IPR050239">
    <property type="entry name" value="Sigma-70_RNA_pol_init_factors"/>
</dbReference>
<evidence type="ECO:0000259" key="6">
    <source>
        <dbReference type="PROSITE" id="PS00715"/>
    </source>
</evidence>
<keyword evidence="5" id="KW-0804">Transcription</keyword>
<dbReference type="InterPro" id="IPR036388">
    <property type="entry name" value="WH-like_DNA-bd_sf"/>
</dbReference>
<protein>
    <submittedName>
        <fullName evidence="7">Sigma factor</fullName>
    </submittedName>
</protein>
<evidence type="ECO:0000256" key="2">
    <source>
        <dbReference type="ARBA" id="ARBA00023015"/>
    </source>
</evidence>
<dbReference type="AlphaFoldDB" id="A0A0G2STT9"/>
<dbReference type="Pfam" id="PF04542">
    <property type="entry name" value="Sigma70_r2"/>
    <property type="match status" value="1"/>
</dbReference>
<name>A0A0G2STT9_9ROSI</name>
<dbReference type="NCBIfam" id="TIGR02937">
    <property type="entry name" value="sigma70-ECF"/>
    <property type="match status" value="1"/>
</dbReference>
<dbReference type="EMBL" id="KJ916938">
    <property type="protein sequence ID" value="AKC88707.1"/>
    <property type="molecule type" value="mRNA"/>
</dbReference>
<dbReference type="Gene3D" id="1.10.10.10">
    <property type="entry name" value="Winged helix-like DNA-binding domain superfamily/Winged helix DNA-binding domain"/>
    <property type="match status" value="2"/>
</dbReference>
<dbReference type="PANTHER" id="PTHR30603">
    <property type="entry name" value="RNA POLYMERASE SIGMA FACTOR RPO"/>
    <property type="match status" value="1"/>
</dbReference>
<dbReference type="Pfam" id="PF04539">
    <property type="entry name" value="Sigma70_r3"/>
    <property type="match status" value="1"/>
</dbReference>
<dbReference type="GO" id="GO:0003677">
    <property type="term" value="F:DNA binding"/>
    <property type="evidence" value="ECO:0007669"/>
    <property type="project" value="UniProtKB-KW"/>
</dbReference>
<keyword evidence="3" id="KW-0731">Sigma factor</keyword>
<dbReference type="Gene3D" id="1.20.120.1810">
    <property type="match status" value="1"/>
</dbReference>
<dbReference type="SUPFAM" id="SSF88946">
    <property type="entry name" value="Sigma2 domain of RNA polymerase sigma factors"/>
    <property type="match status" value="1"/>
</dbReference>
<dbReference type="InterPro" id="IPR007624">
    <property type="entry name" value="RNA_pol_sigma70_r3"/>
</dbReference>
<accession>A0A0G2STT9</accession>
<dbReference type="GO" id="GO:0071482">
    <property type="term" value="P:cellular response to light stimulus"/>
    <property type="evidence" value="ECO:0007669"/>
    <property type="project" value="UniProtKB-ARBA"/>
</dbReference>
<evidence type="ECO:0000256" key="5">
    <source>
        <dbReference type="ARBA" id="ARBA00023163"/>
    </source>
</evidence>
<dbReference type="InterPro" id="IPR013324">
    <property type="entry name" value="RNA_pol_sigma_r3/r4-like"/>
</dbReference>
<comment type="similarity">
    <text evidence="1">Belongs to the sigma-70 factor family.</text>
</comment>
<feature type="domain" description="RNA polymerase sigma-70" evidence="6">
    <location>
        <begin position="210"/>
        <end position="223"/>
    </location>
</feature>
<dbReference type="CDD" id="cd06171">
    <property type="entry name" value="Sigma70_r4"/>
    <property type="match status" value="1"/>
</dbReference>
<dbReference type="InterPro" id="IPR014284">
    <property type="entry name" value="RNA_pol_sigma-70_dom"/>
</dbReference>
<evidence type="ECO:0000256" key="4">
    <source>
        <dbReference type="ARBA" id="ARBA00023125"/>
    </source>
</evidence>
<proteinExistence type="evidence at transcript level"/>
<dbReference type="InterPro" id="IPR013325">
    <property type="entry name" value="RNA_pol_sigma_r2"/>
</dbReference>
<evidence type="ECO:0000256" key="1">
    <source>
        <dbReference type="ARBA" id="ARBA00007788"/>
    </source>
</evidence>
<dbReference type="InterPro" id="IPR000943">
    <property type="entry name" value="RNA_pol_sigma70"/>
</dbReference>
<dbReference type="InterPro" id="IPR007630">
    <property type="entry name" value="RNA_pol_sigma70_r4"/>
</dbReference>
<dbReference type="PANTHER" id="PTHR30603:SF47">
    <property type="entry name" value="RNA POLYMERASE SIGMA FACTOR SIGD, CHLOROPLASTIC"/>
    <property type="match status" value="1"/>
</dbReference>
<keyword evidence="4" id="KW-0238">DNA-binding</keyword>
<dbReference type="InterPro" id="IPR007627">
    <property type="entry name" value="RNA_pol_sigma70_r2"/>
</dbReference>
<organism evidence="7">
    <name type="scientific">Geranium incanum</name>
    <dbReference type="NCBI Taxonomy" id="1158081"/>
    <lineage>
        <taxon>Eukaryota</taxon>
        <taxon>Viridiplantae</taxon>
        <taxon>Streptophyta</taxon>
        <taxon>Embryophyta</taxon>
        <taxon>Tracheophyta</taxon>
        <taxon>Spermatophyta</taxon>
        <taxon>Magnoliopsida</taxon>
        <taxon>eudicotyledons</taxon>
        <taxon>Gunneridae</taxon>
        <taxon>Pentapetalae</taxon>
        <taxon>rosids</taxon>
        <taxon>malvids</taxon>
        <taxon>Geraniales</taxon>
        <taxon>Geraniaceae</taxon>
        <taxon>Geranium</taxon>
    </lineage>
</organism>
<sequence>MAMATVCSSPPSCSPTLPTISLPSLKTAVHQQSLPSPTSKLGLHLASNDALAIEPAAETVALANAALEASVDAAMEAGDAWHELEGNGIDARRKRRRKRRKGCENKEIMEVPLIMGPVRSARLTRKQEAQLCMCLKEGARVEAERRRLAAALEHEPSLEQWAMAMGMKRRNIYNILLNTRESQKILIRAYRGLVLSIANIYQGKGLSLQDLVQEGSIGLLRGAAKFDPKRGCKLSTYVYYWIRQAMTRAIANKRPDRLPGKVRSLLGKIVEANETLSTRLRRMPSHEEIAQLLDVPVFTVNLIWAKTRPPISMDRLIMTDQGHIKLQDIISDPDEVTSEELFKKQLIKEELEKLLDTLSERESRILRLRYGLDGFTAKSCDEIGIILNLSRERIRQISIEALTKLQQTSIVDNLKMLYIV</sequence>
<evidence type="ECO:0000256" key="3">
    <source>
        <dbReference type="ARBA" id="ARBA00023082"/>
    </source>
</evidence>
<dbReference type="Pfam" id="PF04545">
    <property type="entry name" value="Sigma70_r4"/>
    <property type="match status" value="1"/>
</dbReference>
<reference evidence="7" key="1">
    <citation type="journal article" date="2015" name="Plant Cell">
        <title>Coordinated rates of evolution between interacting plastid and nuclear genes in Geraniaceae.</title>
        <authorList>
            <person name="Zhang J."/>
            <person name="Ruhlman T.A."/>
            <person name="Sabir J."/>
            <person name="Blazier J.C."/>
            <person name="Jansen R.K."/>
        </authorList>
    </citation>
    <scope>NUCLEOTIDE SEQUENCE</scope>
</reference>
<dbReference type="PRINTS" id="PR00046">
    <property type="entry name" value="SIGMA70FCT"/>
</dbReference>
<dbReference type="PROSITE" id="PS00715">
    <property type="entry name" value="SIGMA70_1"/>
    <property type="match status" value="1"/>
</dbReference>
<evidence type="ECO:0000313" key="7">
    <source>
        <dbReference type="EMBL" id="AKC88707.1"/>
    </source>
</evidence>
<gene>
    <name evidence="7" type="primary">sig4</name>
</gene>
<dbReference type="GO" id="GO:0006352">
    <property type="term" value="P:DNA-templated transcription initiation"/>
    <property type="evidence" value="ECO:0007669"/>
    <property type="project" value="InterPro"/>
</dbReference>
<dbReference type="GO" id="GO:0016987">
    <property type="term" value="F:sigma factor activity"/>
    <property type="evidence" value="ECO:0007669"/>
    <property type="project" value="UniProtKB-KW"/>
</dbReference>
<keyword evidence="2" id="KW-0805">Transcription regulation</keyword>
<dbReference type="SUPFAM" id="SSF88659">
    <property type="entry name" value="Sigma3 and sigma4 domains of RNA polymerase sigma factors"/>
    <property type="match status" value="2"/>
</dbReference>